<dbReference type="PANTHER" id="PTHR24291">
    <property type="entry name" value="CYTOCHROME P450 FAMILY 4"/>
    <property type="match status" value="1"/>
</dbReference>
<keyword evidence="7" id="KW-0503">Monooxygenase</keyword>
<dbReference type="PANTHER" id="PTHR24291:SF189">
    <property type="entry name" value="CYTOCHROME P450 4C3-RELATED"/>
    <property type="match status" value="1"/>
</dbReference>
<dbReference type="SUPFAM" id="SSF48264">
    <property type="entry name" value="Cytochrome P450"/>
    <property type="match status" value="2"/>
</dbReference>
<dbReference type="EMBL" id="CP092876">
    <property type="protein sequence ID" value="UYV77025.1"/>
    <property type="molecule type" value="Genomic_DNA"/>
</dbReference>
<comment type="subcellular location">
    <subcellularLocation>
        <location evidence="2">Endoplasmic reticulum membrane</location>
    </subcellularLocation>
</comment>
<keyword evidence="4" id="KW-0479">Metal-binding</keyword>
<evidence type="ECO:0000256" key="3">
    <source>
        <dbReference type="ARBA" id="ARBA00010617"/>
    </source>
</evidence>
<keyword evidence="6" id="KW-0408">Iron</keyword>
<evidence type="ECO:0000256" key="7">
    <source>
        <dbReference type="ARBA" id="ARBA00023033"/>
    </source>
</evidence>
<evidence type="ECO:0000256" key="1">
    <source>
        <dbReference type="ARBA" id="ARBA00001971"/>
    </source>
</evidence>
<evidence type="ECO:0000256" key="2">
    <source>
        <dbReference type="ARBA" id="ARBA00004586"/>
    </source>
</evidence>
<proteinExistence type="inferred from homology"/>
<protein>
    <submittedName>
        <fullName evidence="9">CYP4V2</fullName>
    </submittedName>
</protein>
<reference evidence="9 10" key="1">
    <citation type="submission" date="2022-01" db="EMBL/GenBank/DDBJ databases">
        <title>A chromosomal length assembly of Cordylochernes scorpioides.</title>
        <authorList>
            <person name="Zeh D."/>
            <person name="Zeh J."/>
        </authorList>
    </citation>
    <scope>NUCLEOTIDE SEQUENCE [LARGE SCALE GENOMIC DNA]</scope>
    <source>
        <strain evidence="9">IN4F17</strain>
        <tissue evidence="9">Whole Body</tissue>
    </source>
</reference>
<comment type="cofactor">
    <cofactor evidence="1">
        <name>heme</name>
        <dbReference type="ChEBI" id="CHEBI:30413"/>
    </cofactor>
</comment>
<organism evidence="9 10">
    <name type="scientific">Cordylochernes scorpioides</name>
    <dbReference type="NCBI Taxonomy" id="51811"/>
    <lineage>
        <taxon>Eukaryota</taxon>
        <taxon>Metazoa</taxon>
        <taxon>Ecdysozoa</taxon>
        <taxon>Arthropoda</taxon>
        <taxon>Chelicerata</taxon>
        <taxon>Arachnida</taxon>
        <taxon>Pseudoscorpiones</taxon>
        <taxon>Cheliferoidea</taxon>
        <taxon>Chernetidae</taxon>
        <taxon>Cordylochernes</taxon>
    </lineage>
</organism>
<evidence type="ECO:0000313" key="9">
    <source>
        <dbReference type="EMBL" id="UYV77025.1"/>
    </source>
</evidence>
<comment type="similarity">
    <text evidence="3">Belongs to the cytochrome P450 family.</text>
</comment>
<keyword evidence="10" id="KW-1185">Reference proteome</keyword>
<evidence type="ECO:0000313" key="10">
    <source>
        <dbReference type="Proteomes" id="UP001235939"/>
    </source>
</evidence>
<evidence type="ECO:0000256" key="6">
    <source>
        <dbReference type="ARBA" id="ARBA00023004"/>
    </source>
</evidence>
<dbReference type="InterPro" id="IPR036396">
    <property type="entry name" value="Cyt_P450_sf"/>
</dbReference>
<keyword evidence="7" id="KW-0560">Oxidoreductase</keyword>
<dbReference type="Proteomes" id="UP001235939">
    <property type="component" value="Chromosome 14"/>
</dbReference>
<dbReference type="InterPro" id="IPR001128">
    <property type="entry name" value="Cyt_P450"/>
</dbReference>
<name>A0ABY6LC37_9ARAC</name>
<dbReference type="Gene3D" id="1.10.630.10">
    <property type="entry name" value="Cytochrome P450"/>
    <property type="match status" value="2"/>
</dbReference>
<keyword evidence="5" id="KW-0256">Endoplasmic reticulum</keyword>
<gene>
    <name evidence="9" type="ORF">LAZ67_14002918</name>
</gene>
<dbReference type="InterPro" id="IPR050196">
    <property type="entry name" value="Cytochrome_P450_Monoox"/>
</dbReference>
<keyword evidence="8" id="KW-0472">Membrane</keyword>
<keyword evidence="4" id="KW-0349">Heme</keyword>
<evidence type="ECO:0000256" key="4">
    <source>
        <dbReference type="ARBA" id="ARBA00022617"/>
    </source>
</evidence>
<evidence type="ECO:0000256" key="8">
    <source>
        <dbReference type="ARBA" id="ARBA00023136"/>
    </source>
</evidence>
<dbReference type="Pfam" id="PF00067">
    <property type="entry name" value="p450"/>
    <property type="match status" value="2"/>
</dbReference>
<sequence length="590" mass="70511">MNCRSVMSPLTERVVGLAVFGSGLIFQKEGLFRLWRGYRSLVGICNAEMAEAFLHTSENNSKAQEYEFLKPWLKDGLLLSMGKKWRSRRRMLTPAFHFRILEQFISTMNKHSKDFVNVLENESKLGWVNGFNLMSRCTLDILCGMYATLFLNNKTTFFFLISTLGEEILGAKINIRIKEVFELKKFELSKFYCNRLSESVFSRMVNPIYWWDFLYKFFPQGQAYDRSLKYVQAFHRKHIQVCALQKTSLCEWLLEALFPQVIEDRKKEILNNPVLLEELRSSLKEDSLYKSKRPFLDLMLAQNIFLNGLSEEDIEEEVSTFMFEMKKAKIGLVGLLVEMKTKPGVMLNWVEFKLNWVECRLNWVKCRLNWVKCRLNWVECRLNWEICGPNWVECMLNWEVCGPNWVECRLNWEDCRLNWKECRLNWVACRLNQVLCRLNWVEFKLNWVECRLNWVKCRLNWVKCRLNWVEFKLNWVECRLNWVKCRLNWVKCRLNWVECRLNWEICGPNWVECMLNWEGHDTTASGLSCVFFMLATHPEMQKKVHEEVDEVFGDDKNRQLEAADLKRLSYTERVIKVLWNSLQLVSYNNR</sequence>
<evidence type="ECO:0000256" key="5">
    <source>
        <dbReference type="ARBA" id="ARBA00022824"/>
    </source>
</evidence>
<accession>A0ABY6LC37</accession>